<feature type="repeat" description="ANK" evidence="3">
    <location>
        <begin position="567"/>
        <end position="614"/>
    </location>
</feature>
<feature type="repeat" description="ANK" evidence="3">
    <location>
        <begin position="426"/>
        <end position="459"/>
    </location>
</feature>
<evidence type="ECO:0000256" key="2">
    <source>
        <dbReference type="ARBA" id="ARBA00023043"/>
    </source>
</evidence>
<evidence type="ECO:0000313" key="6">
    <source>
        <dbReference type="Proteomes" id="UP001521184"/>
    </source>
</evidence>
<feature type="repeat" description="ANK" evidence="3">
    <location>
        <begin position="329"/>
        <end position="361"/>
    </location>
</feature>
<dbReference type="SMART" id="SM00248">
    <property type="entry name" value="ANK"/>
    <property type="match status" value="8"/>
</dbReference>
<dbReference type="InterPro" id="IPR002110">
    <property type="entry name" value="Ankyrin_rpt"/>
</dbReference>
<feature type="repeat" description="ANK" evidence="3">
    <location>
        <begin position="393"/>
        <end position="425"/>
    </location>
</feature>
<dbReference type="Pfam" id="PF00023">
    <property type="entry name" value="Ank"/>
    <property type="match status" value="1"/>
</dbReference>
<dbReference type="Pfam" id="PF12796">
    <property type="entry name" value="Ank_2"/>
    <property type="match status" value="1"/>
</dbReference>
<organism evidence="5 6">
    <name type="scientific">Diplodia intermedia</name>
    <dbReference type="NCBI Taxonomy" id="856260"/>
    <lineage>
        <taxon>Eukaryota</taxon>
        <taxon>Fungi</taxon>
        <taxon>Dikarya</taxon>
        <taxon>Ascomycota</taxon>
        <taxon>Pezizomycotina</taxon>
        <taxon>Dothideomycetes</taxon>
        <taxon>Dothideomycetes incertae sedis</taxon>
        <taxon>Botryosphaeriales</taxon>
        <taxon>Botryosphaeriaceae</taxon>
        <taxon>Diplodia</taxon>
    </lineage>
</organism>
<evidence type="ECO:0000313" key="5">
    <source>
        <dbReference type="EMBL" id="KAL1639424.1"/>
    </source>
</evidence>
<gene>
    <name evidence="5" type="primary">ASB10</name>
    <name evidence="5" type="ORF">SLS58_008005</name>
</gene>
<sequence length="757" mass="78783">MDPATVLSMAGACLTLVSRTVTDVNDIVGKYRKKKLSLIAARLGTIKATISQLETWLRNEGGSAITPEIDRDLRDAMGACSVVVTGIQLYVTNVRQGWLGGKFRYLWEESQFLQFSSALDSQIAALGLFVNVILLYSMKISNGSSSSPTAESSSFTFDDELIDSETYRATFRRVMTLGTRKEIDSIGGENQIVGEALSSGTSSSAVTSTASAVSDSRNSDALTMTTVSTDSTASTSSTRSYSIPNADWKKTASNRSWSSRAGKQSRILVKDLCLAAAQGDTSMIESLYSKGADVNGRHEIFGLSPKVPKEEQGVAVKSIFRHGSSSSRADRTPLHYAAENGHADAIRVLIARGADPNSKTKGGMISLHIARGGSETAETLIALGAKMLATDDSGATPLHALAAAGQTDGVKALLAAKCPVDIADKAQRTPLHLACRRSDNRDVVSSLLSAGAYANAADADGVRPLHEACGHGNAELIPLLTAAGADVEAPAKDLWHPLHYAAAHDPPSSTPAAHAACITTLLRLSAAPTAPTAHGDHALHLAAAAANLAAVAALLAAGAPVDAANADGERPLHMALQPQPQQRQRYRLFASTSPTAAIVRLLLEHGADATAGNKKGGTPLVIVCGTLMMTMAMAAVLPLVETLLELGGGGGRGEVAGRALLAACEGGWASGRHGGGGKENGSRGNGGGGAQGGALLDVVRLLVGPRGGARPTHEVFRALWRNGRVGIWGKRAVHAVLNEVAEPGLRRDEAEWLIVAL</sequence>
<accession>A0ABR3TJ23</accession>
<evidence type="ECO:0000256" key="1">
    <source>
        <dbReference type="ARBA" id="ARBA00022737"/>
    </source>
</evidence>
<reference evidence="5 6" key="1">
    <citation type="journal article" date="2023" name="Plant Dis.">
        <title>First Report of Diplodia intermedia Causing Canker and Dieback Diseases on Apple Trees in Canada.</title>
        <authorList>
            <person name="Ellouze W."/>
            <person name="Ilyukhin E."/>
            <person name="Sulman M."/>
            <person name="Ali S."/>
        </authorList>
    </citation>
    <scope>NUCLEOTIDE SEQUENCE [LARGE SCALE GENOMIC DNA]</scope>
    <source>
        <strain evidence="5 6">M45-28</strain>
    </source>
</reference>
<name>A0ABR3TJ23_9PEZI</name>
<evidence type="ECO:0000256" key="3">
    <source>
        <dbReference type="PROSITE-ProRule" id="PRU00023"/>
    </source>
</evidence>
<comment type="caution">
    <text evidence="5">The sequence shown here is derived from an EMBL/GenBank/DDBJ whole genome shotgun (WGS) entry which is preliminary data.</text>
</comment>
<proteinExistence type="predicted"/>
<dbReference type="PROSITE" id="PS50088">
    <property type="entry name" value="ANK_REPEAT"/>
    <property type="match status" value="6"/>
</dbReference>
<dbReference type="InterPro" id="IPR036770">
    <property type="entry name" value="Ankyrin_rpt-contain_sf"/>
</dbReference>
<dbReference type="PRINTS" id="PR01415">
    <property type="entry name" value="ANKYRIN"/>
</dbReference>
<feature type="repeat" description="ANK" evidence="3">
    <location>
        <begin position="460"/>
        <end position="492"/>
    </location>
</feature>
<dbReference type="EMBL" id="JAKEKT020000064">
    <property type="protein sequence ID" value="KAL1639424.1"/>
    <property type="molecule type" value="Genomic_DNA"/>
</dbReference>
<keyword evidence="1" id="KW-0677">Repeat</keyword>
<feature type="compositionally biased region" description="Low complexity" evidence="4">
    <location>
        <begin position="224"/>
        <end position="242"/>
    </location>
</feature>
<dbReference type="Proteomes" id="UP001521184">
    <property type="component" value="Unassembled WGS sequence"/>
</dbReference>
<feature type="repeat" description="ANK" evidence="3">
    <location>
        <begin position="534"/>
        <end position="566"/>
    </location>
</feature>
<feature type="region of interest" description="Disordered" evidence="4">
    <location>
        <begin position="224"/>
        <end position="243"/>
    </location>
</feature>
<dbReference type="SUPFAM" id="SSF48403">
    <property type="entry name" value="Ankyrin repeat"/>
    <property type="match status" value="1"/>
</dbReference>
<protein>
    <submittedName>
        <fullName evidence="5">Ankyrin repeat and SOCS box protein 10</fullName>
    </submittedName>
</protein>
<keyword evidence="6" id="KW-1185">Reference proteome</keyword>
<dbReference type="Gene3D" id="1.25.40.20">
    <property type="entry name" value="Ankyrin repeat-containing domain"/>
    <property type="match status" value="3"/>
</dbReference>
<dbReference type="PANTHER" id="PTHR24198">
    <property type="entry name" value="ANKYRIN REPEAT AND PROTEIN KINASE DOMAIN-CONTAINING PROTEIN"/>
    <property type="match status" value="1"/>
</dbReference>
<dbReference type="PANTHER" id="PTHR24198:SF165">
    <property type="entry name" value="ANKYRIN REPEAT-CONTAINING PROTEIN-RELATED"/>
    <property type="match status" value="1"/>
</dbReference>
<keyword evidence="2 3" id="KW-0040">ANK repeat</keyword>
<evidence type="ECO:0000256" key="4">
    <source>
        <dbReference type="SAM" id="MobiDB-lite"/>
    </source>
</evidence>
<dbReference type="PROSITE" id="PS50297">
    <property type="entry name" value="ANK_REP_REGION"/>
    <property type="match status" value="5"/>
</dbReference>
<dbReference type="Pfam" id="PF13637">
    <property type="entry name" value="Ank_4"/>
    <property type="match status" value="1"/>
</dbReference>